<feature type="binding site" evidence="8">
    <location>
        <position position="236"/>
    </location>
    <ligand>
        <name>Mg(2+)</name>
        <dbReference type="ChEBI" id="CHEBI:18420"/>
    </ligand>
</feature>
<dbReference type="PRINTS" id="PR00326">
    <property type="entry name" value="GTP1OBG"/>
</dbReference>
<dbReference type="InterPro" id="IPR018948">
    <property type="entry name" value="GTP-bd_TrmE_N"/>
</dbReference>
<keyword evidence="12" id="KW-1185">Reference proteome</keyword>
<keyword evidence="3 8" id="KW-0547">Nucleotide-binding</keyword>
<feature type="binding site" evidence="8">
    <location>
        <position position="253"/>
    </location>
    <ligand>
        <name>K(+)</name>
        <dbReference type="ChEBI" id="CHEBI:29103"/>
    </ligand>
</feature>
<keyword evidence="8" id="KW-0963">Cytoplasm</keyword>
<keyword evidence="2 8" id="KW-0819">tRNA processing</keyword>
<feature type="binding site" evidence="8">
    <location>
        <begin position="251"/>
        <end position="257"/>
    </location>
    <ligand>
        <name>GTP</name>
        <dbReference type="ChEBI" id="CHEBI:37565"/>
    </ligand>
</feature>
<dbReference type="SUPFAM" id="SSF52540">
    <property type="entry name" value="P-loop containing nucleoside triphosphate hydrolases"/>
    <property type="match status" value="1"/>
</dbReference>
<dbReference type="EMBL" id="LT960614">
    <property type="protein sequence ID" value="SON58181.1"/>
    <property type="molecule type" value="Genomic_DNA"/>
</dbReference>
<dbReference type="GO" id="GO:0003924">
    <property type="term" value="F:GTPase activity"/>
    <property type="evidence" value="ECO:0007669"/>
    <property type="project" value="UniProtKB-UniRule"/>
</dbReference>
<feature type="binding site" evidence="8">
    <location>
        <begin position="232"/>
        <end position="237"/>
    </location>
    <ligand>
        <name>GTP</name>
        <dbReference type="ChEBI" id="CHEBI:37565"/>
    </ligand>
</feature>
<evidence type="ECO:0000256" key="3">
    <source>
        <dbReference type="ARBA" id="ARBA00022741"/>
    </source>
</evidence>
<evidence type="ECO:0000256" key="1">
    <source>
        <dbReference type="ARBA" id="ARBA00011043"/>
    </source>
</evidence>
<keyword evidence="6 8" id="KW-0630">Potassium</keyword>
<dbReference type="FunFam" id="3.30.1360.120:FF:000007">
    <property type="entry name" value="tRNA modification GTPase GTPBP3, mitochondrial"/>
    <property type="match status" value="1"/>
</dbReference>
<dbReference type="NCBIfam" id="TIGR00231">
    <property type="entry name" value="small_GTP"/>
    <property type="match status" value="1"/>
</dbReference>
<dbReference type="EC" id="3.6.-.-" evidence="8"/>
<dbReference type="InterPro" id="IPR027368">
    <property type="entry name" value="MnmE_dom2"/>
</dbReference>
<dbReference type="AlphaFoldDB" id="A0A2C9DE89"/>
<evidence type="ECO:0000259" key="10">
    <source>
        <dbReference type="PROSITE" id="PS51709"/>
    </source>
</evidence>
<feature type="binding site" evidence="8">
    <location>
        <position position="251"/>
    </location>
    <ligand>
        <name>K(+)</name>
        <dbReference type="ChEBI" id="CHEBI:29103"/>
    </ligand>
</feature>
<evidence type="ECO:0000256" key="7">
    <source>
        <dbReference type="ARBA" id="ARBA00023134"/>
    </source>
</evidence>
<dbReference type="Gene3D" id="3.40.50.300">
    <property type="entry name" value="P-loop containing nucleotide triphosphate hydrolases"/>
    <property type="match status" value="1"/>
</dbReference>
<dbReference type="InterPro" id="IPR025867">
    <property type="entry name" value="MnmE_helical"/>
</dbReference>
<dbReference type="NCBIfam" id="TIGR00450">
    <property type="entry name" value="mnmE_trmE_thdF"/>
    <property type="match status" value="1"/>
</dbReference>
<dbReference type="InterPro" id="IPR027417">
    <property type="entry name" value="P-loop_NTPase"/>
</dbReference>
<dbReference type="SUPFAM" id="SSF116878">
    <property type="entry name" value="TrmE connector domain"/>
    <property type="match status" value="1"/>
</dbReference>
<dbReference type="PANTHER" id="PTHR42714">
    <property type="entry name" value="TRNA MODIFICATION GTPASE GTPBP3"/>
    <property type="match status" value="1"/>
</dbReference>
<comment type="subunit">
    <text evidence="8">Homodimer. Heterotetramer of two MnmE and two MnmG subunits.</text>
</comment>
<dbReference type="NCBIfam" id="NF003661">
    <property type="entry name" value="PRK05291.1-3"/>
    <property type="match status" value="1"/>
</dbReference>
<dbReference type="Gene3D" id="1.20.120.430">
    <property type="entry name" value="tRNA modification GTPase MnmE domain 2"/>
    <property type="match status" value="1"/>
</dbReference>
<organism evidence="11 12">
    <name type="scientific">Hartmannibacter diazotrophicus</name>
    <dbReference type="NCBI Taxonomy" id="1482074"/>
    <lineage>
        <taxon>Bacteria</taxon>
        <taxon>Pseudomonadati</taxon>
        <taxon>Pseudomonadota</taxon>
        <taxon>Alphaproteobacteria</taxon>
        <taxon>Hyphomicrobiales</taxon>
        <taxon>Pleomorphomonadaceae</taxon>
        <taxon>Hartmannibacter</taxon>
    </lineage>
</organism>
<keyword evidence="8" id="KW-0479">Metal-binding</keyword>
<evidence type="ECO:0000256" key="9">
    <source>
        <dbReference type="RuleBase" id="RU003313"/>
    </source>
</evidence>
<dbReference type="GO" id="GO:0005737">
    <property type="term" value="C:cytoplasm"/>
    <property type="evidence" value="ECO:0007669"/>
    <property type="project" value="UniProtKB-SubCell"/>
</dbReference>
<feature type="binding site" evidence="8">
    <location>
        <position position="27"/>
    </location>
    <ligand>
        <name>(6S)-5-formyl-5,6,7,8-tetrahydrofolate</name>
        <dbReference type="ChEBI" id="CHEBI:57457"/>
    </ligand>
</feature>
<protein>
    <recommendedName>
        <fullName evidence="8">tRNA modification GTPase MnmE</fullName>
        <ecNumber evidence="8">3.6.-.-</ecNumber>
    </recommendedName>
</protein>
<dbReference type="Pfam" id="PF10396">
    <property type="entry name" value="TrmE_N"/>
    <property type="match status" value="1"/>
</dbReference>
<evidence type="ECO:0000256" key="4">
    <source>
        <dbReference type="ARBA" id="ARBA00022801"/>
    </source>
</evidence>
<dbReference type="InterPro" id="IPR027266">
    <property type="entry name" value="TrmE/GcvT-like"/>
</dbReference>
<evidence type="ECO:0000256" key="6">
    <source>
        <dbReference type="ARBA" id="ARBA00022958"/>
    </source>
</evidence>
<feature type="domain" description="TrmE-type G" evidence="10">
    <location>
        <begin position="222"/>
        <end position="370"/>
    </location>
</feature>
<dbReference type="Gene3D" id="3.30.1360.120">
    <property type="entry name" value="Probable tRNA modification gtpase trme, domain 1"/>
    <property type="match status" value="1"/>
</dbReference>
<dbReference type="GO" id="GO:0002098">
    <property type="term" value="P:tRNA wobble uridine modification"/>
    <property type="evidence" value="ECO:0007669"/>
    <property type="project" value="TreeGrafter"/>
</dbReference>
<dbReference type="Pfam" id="PF12631">
    <property type="entry name" value="MnmE_helical"/>
    <property type="match status" value="1"/>
</dbReference>
<keyword evidence="5 8" id="KW-0460">Magnesium</keyword>
<keyword evidence="7 8" id="KW-0342">GTP-binding</keyword>
<dbReference type="KEGG" id="hdi:HDIA_4640"/>
<sequence length="445" mass="47923">MVHADETTDTIFALSSGAPPSGIAVIRLSGPRVRFGLEKISGSVPPPRRAVLRAFRDPADGGLIDRGLLIFFEGPASATGEDMAELHLHGGRAVVAAMLRAFGSLDGLRLAQAGDFTRRAFENGKLDLTEVEGIADLIDAETEAQRRQALRQADGGLAVLVEGWRSRLLHARAMIEAELDFSDEEDVPGSVADSIWSDMGDLADEVRGHLVGAHFGERLRSGFEVALVGPPNAGKSSLLNALSRRDVAIVTDIPGTTRDSLEVHLDLGGYPVTLVDTAGLREGADVIEAEGIRRARQRAEHADLVLWLTETGEPAPADLRSQRRPVWAVQTKRDLVREGWVNPSEVEHSISVRSGEGLDDLIRSIGAFLAEQAPTTPSIVTRERQRRCLEDFLAALDIGVKGDHLPLELRAEHLREAGDILGILSGRIGVEDVLGVIFASFCVGK</sequence>
<dbReference type="InterPro" id="IPR031168">
    <property type="entry name" value="G_TrmE"/>
</dbReference>
<dbReference type="OrthoDB" id="9805918at2"/>
<gene>
    <name evidence="8 11" type="primary">mnmE</name>
    <name evidence="8" type="synonym">trmE</name>
    <name evidence="11" type="ORF">HDIA_4640</name>
</gene>
<comment type="similarity">
    <text evidence="1 8 9">Belongs to the TRAFAC class TrmE-Era-EngA-EngB-Septin-like GTPase superfamily. TrmE GTPase family.</text>
</comment>
<proteinExistence type="inferred from homology"/>
<dbReference type="Pfam" id="PF01926">
    <property type="entry name" value="MMR_HSR1"/>
    <property type="match status" value="1"/>
</dbReference>
<evidence type="ECO:0000313" key="11">
    <source>
        <dbReference type="EMBL" id="SON58181.1"/>
    </source>
</evidence>
<dbReference type="GO" id="GO:0030488">
    <property type="term" value="P:tRNA methylation"/>
    <property type="evidence" value="ECO:0007669"/>
    <property type="project" value="TreeGrafter"/>
</dbReference>
<evidence type="ECO:0000256" key="2">
    <source>
        <dbReference type="ARBA" id="ARBA00022694"/>
    </source>
</evidence>
<comment type="cofactor">
    <cofactor evidence="8">
        <name>K(+)</name>
        <dbReference type="ChEBI" id="CHEBI:29103"/>
    </cofactor>
    <text evidence="8">Binds 1 potassium ion per subunit.</text>
</comment>
<dbReference type="GO" id="GO:0046872">
    <property type="term" value="F:metal ion binding"/>
    <property type="evidence" value="ECO:0007669"/>
    <property type="project" value="UniProtKB-KW"/>
</dbReference>
<evidence type="ECO:0000313" key="12">
    <source>
        <dbReference type="Proteomes" id="UP000223606"/>
    </source>
</evidence>
<reference evidence="12" key="1">
    <citation type="submission" date="2017-09" db="EMBL/GenBank/DDBJ databases">
        <title>Genome sequence of Nannocystis excedens DSM 71.</title>
        <authorList>
            <person name="Blom J."/>
        </authorList>
    </citation>
    <scope>NUCLEOTIDE SEQUENCE [LARGE SCALE GENOMIC DNA]</scope>
    <source>
        <strain evidence="12">type strain: E19</strain>
    </source>
</reference>
<feature type="binding site" evidence="8">
    <location>
        <position position="85"/>
    </location>
    <ligand>
        <name>(6S)-5-formyl-5,6,7,8-tetrahydrofolate</name>
        <dbReference type="ChEBI" id="CHEBI:57457"/>
    </ligand>
</feature>
<comment type="subcellular location">
    <subcellularLocation>
        <location evidence="8">Cytoplasm</location>
    </subcellularLocation>
</comment>
<dbReference type="CDD" id="cd04164">
    <property type="entry name" value="trmE"/>
    <property type="match status" value="1"/>
</dbReference>
<feature type="binding site" evidence="8">
    <location>
        <position position="232"/>
    </location>
    <ligand>
        <name>K(+)</name>
        <dbReference type="ChEBI" id="CHEBI:29103"/>
    </ligand>
</feature>
<dbReference type="PANTHER" id="PTHR42714:SF2">
    <property type="entry name" value="TRNA MODIFICATION GTPASE GTPBP3, MITOCHONDRIAL"/>
    <property type="match status" value="1"/>
</dbReference>
<comment type="function">
    <text evidence="8">Exhibits a very high intrinsic GTPase hydrolysis rate. Involved in the addition of a carboxymethylaminomethyl (cmnm) group at the wobble position (U34) of certain tRNAs, forming tRNA-cmnm(5)s(2)U34.</text>
</comment>
<accession>A0A2C9DE89</accession>
<dbReference type="CDD" id="cd14858">
    <property type="entry name" value="TrmE_N"/>
    <property type="match status" value="1"/>
</dbReference>
<dbReference type="InterPro" id="IPR004520">
    <property type="entry name" value="GTPase_MnmE"/>
</dbReference>
<keyword evidence="4 8" id="KW-0378">Hydrolase</keyword>
<feature type="binding site" evidence="8">
    <location>
        <begin position="276"/>
        <end position="279"/>
    </location>
    <ligand>
        <name>GTP</name>
        <dbReference type="ChEBI" id="CHEBI:37565"/>
    </ligand>
</feature>
<dbReference type="GO" id="GO:0005525">
    <property type="term" value="F:GTP binding"/>
    <property type="evidence" value="ECO:0007669"/>
    <property type="project" value="UniProtKB-UniRule"/>
</dbReference>
<evidence type="ECO:0000256" key="8">
    <source>
        <dbReference type="HAMAP-Rule" id="MF_00379"/>
    </source>
</evidence>
<name>A0A2C9DE89_9HYPH</name>
<dbReference type="HAMAP" id="MF_00379">
    <property type="entry name" value="GTPase_MnmE"/>
    <property type="match status" value="1"/>
</dbReference>
<dbReference type="InterPro" id="IPR006073">
    <property type="entry name" value="GTP-bd"/>
</dbReference>
<dbReference type="Proteomes" id="UP000223606">
    <property type="component" value="Chromosome 1"/>
</dbReference>
<dbReference type="InterPro" id="IPR005225">
    <property type="entry name" value="Small_GTP-bd"/>
</dbReference>
<feature type="binding site" evidence="8">
    <location>
        <position position="256"/>
    </location>
    <ligand>
        <name>K(+)</name>
        <dbReference type="ChEBI" id="CHEBI:29103"/>
    </ligand>
</feature>
<feature type="binding site" evidence="8">
    <location>
        <position position="445"/>
    </location>
    <ligand>
        <name>(6S)-5-formyl-5,6,7,8-tetrahydrofolate</name>
        <dbReference type="ChEBI" id="CHEBI:57457"/>
    </ligand>
</feature>
<dbReference type="PROSITE" id="PS51709">
    <property type="entry name" value="G_TRME"/>
    <property type="match status" value="1"/>
</dbReference>
<feature type="binding site" evidence="8">
    <location>
        <position position="257"/>
    </location>
    <ligand>
        <name>Mg(2+)</name>
        <dbReference type="ChEBI" id="CHEBI:18420"/>
    </ligand>
</feature>
<feature type="binding site" evidence="8">
    <location>
        <position position="125"/>
    </location>
    <ligand>
        <name>(6S)-5-formyl-5,6,7,8-tetrahydrofolate</name>
        <dbReference type="ChEBI" id="CHEBI:57457"/>
    </ligand>
</feature>
<comment type="caution">
    <text evidence="8">Lacks conserved residue(s) required for the propagation of feature annotation.</text>
</comment>
<evidence type="ECO:0000256" key="5">
    <source>
        <dbReference type="ARBA" id="ARBA00022842"/>
    </source>
</evidence>
<dbReference type="RefSeq" id="WP_099558406.1">
    <property type="nucleotide sequence ID" value="NZ_LT960614.1"/>
</dbReference>